<evidence type="ECO:0000256" key="1">
    <source>
        <dbReference type="SAM" id="Phobius"/>
    </source>
</evidence>
<protein>
    <recommendedName>
        <fullName evidence="4">DUF3592 domain-containing protein</fullName>
    </recommendedName>
</protein>
<name>A0ABT4UNB2_9BACT</name>
<keyword evidence="1" id="KW-0472">Membrane</keyword>
<accession>A0ABT4UNB2</accession>
<dbReference type="Proteomes" id="UP001210231">
    <property type="component" value="Unassembled WGS sequence"/>
</dbReference>
<comment type="caution">
    <text evidence="2">The sequence shown here is derived from an EMBL/GenBank/DDBJ whole genome shotgun (WGS) entry which is preliminary data.</text>
</comment>
<dbReference type="RefSeq" id="WP_407032661.1">
    <property type="nucleotide sequence ID" value="NZ_JAQGEF010000027.1"/>
</dbReference>
<gene>
    <name evidence="2" type="ORF">O3P16_16055</name>
</gene>
<sequence>MYIFSLLLFLLCFVYSYYYEQALKGDLFLNCTLKDRVKLSTFGKGTRKVTFQINEYPEMEFNISGVNYSDFLNLTQGSYLELLVNKGEFDSKSVSHLFYISNGGRIFLDNGELSNANKSNVLIGVIFGVLLLIYQIYLFYYKDRDSMKYSPPSSLSSIKKNKF</sequence>
<reference evidence="2 3" key="1">
    <citation type="submission" date="2022-12" db="EMBL/GenBank/DDBJ databases">
        <title>Chitinophagaceae gen. sp. nov., a new member of the family Chitinophagaceae, isolated from soil in a chemical factory.</title>
        <authorList>
            <person name="Ke Z."/>
        </authorList>
    </citation>
    <scope>NUCLEOTIDE SEQUENCE [LARGE SCALE GENOMIC DNA]</scope>
    <source>
        <strain evidence="2 3">LY-5</strain>
    </source>
</reference>
<evidence type="ECO:0000313" key="3">
    <source>
        <dbReference type="Proteomes" id="UP001210231"/>
    </source>
</evidence>
<evidence type="ECO:0000313" key="2">
    <source>
        <dbReference type="EMBL" id="MDA3616331.1"/>
    </source>
</evidence>
<evidence type="ECO:0008006" key="4">
    <source>
        <dbReference type="Google" id="ProtNLM"/>
    </source>
</evidence>
<dbReference type="EMBL" id="JAQGEF010000027">
    <property type="protein sequence ID" value="MDA3616331.1"/>
    <property type="molecule type" value="Genomic_DNA"/>
</dbReference>
<keyword evidence="1" id="KW-1133">Transmembrane helix</keyword>
<feature type="transmembrane region" description="Helical" evidence="1">
    <location>
        <begin position="121"/>
        <end position="140"/>
    </location>
</feature>
<keyword evidence="1" id="KW-0812">Transmembrane</keyword>
<organism evidence="2 3">
    <name type="scientific">Polluticaenibacter yanchengensis</name>
    <dbReference type="NCBI Taxonomy" id="3014562"/>
    <lineage>
        <taxon>Bacteria</taxon>
        <taxon>Pseudomonadati</taxon>
        <taxon>Bacteroidota</taxon>
        <taxon>Chitinophagia</taxon>
        <taxon>Chitinophagales</taxon>
        <taxon>Chitinophagaceae</taxon>
        <taxon>Polluticaenibacter</taxon>
    </lineage>
</organism>
<keyword evidence="3" id="KW-1185">Reference proteome</keyword>
<proteinExistence type="predicted"/>